<evidence type="ECO:0000313" key="9">
    <source>
        <dbReference type="Proteomes" id="UP000233469"/>
    </source>
</evidence>
<keyword evidence="5 6" id="KW-0472">Membrane</keyword>
<accession>A0A2N1MWI7</accession>
<feature type="transmembrane region" description="Helical" evidence="6">
    <location>
        <begin position="833"/>
        <end position="852"/>
    </location>
</feature>
<evidence type="ECO:0000256" key="6">
    <source>
        <dbReference type="SAM" id="Phobius"/>
    </source>
</evidence>
<dbReference type="AlphaFoldDB" id="A0A2N1MWI7"/>
<dbReference type="PANTHER" id="PTHR10582">
    <property type="entry name" value="TRANSIENT RECEPTOR POTENTIAL ION CHANNEL PROTEIN"/>
    <property type="match status" value="1"/>
</dbReference>
<reference evidence="8 9" key="1">
    <citation type="submission" date="2016-04" db="EMBL/GenBank/DDBJ databases">
        <title>Genome analyses suggest a sexual origin of heterokaryosis in a supposedly ancient asexual fungus.</title>
        <authorList>
            <person name="Ropars J."/>
            <person name="Sedzielewska K."/>
            <person name="Noel J."/>
            <person name="Charron P."/>
            <person name="Farinelli L."/>
            <person name="Marton T."/>
            <person name="Kruger M."/>
            <person name="Pelin A."/>
            <person name="Brachmann A."/>
            <person name="Corradi N."/>
        </authorList>
    </citation>
    <scope>NUCLEOTIDE SEQUENCE [LARGE SCALE GENOMIC DNA]</scope>
    <source>
        <strain evidence="8 9">C2</strain>
    </source>
</reference>
<evidence type="ECO:0000256" key="4">
    <source>
        <dbReference type="ARBA" id="ARBA00022989"/>
    </source>
</evidence>
<gene>
    <name evidence="8" type="ORF">RhiirC2_853179</name>
</gene>
<feature type="transmembrane region" description="Helical" evidence="6">
    <location>
        <begin position="894"/>
        <end position="918"/>
    </location>
</feature>
<comment type="caution">
    <text evidence="8">The sequence shown here is derived from an EMBL/GenBank/DDBJ whole genome shotgun (WGS) entry which is preliminary data.</text>
</comment>
<dbReference type="VEuPathDB" id="FungiDB:RhiirA1_517593"/>
<dbReference type="PANTHER" id="PTHR10582:SF2">
    <property type="entry name" value="INACTIVE"/>
    <property type="match status" value="1"/>
</dbReference>
<name>A0A2N1MWI7_9GLOM</name>
<dbReference type="InterPro" id="IPR024862">
    <property type="entry name" value="TRPV"/>
</dbReference>
<keyword evidence="2 6" id="KW-0812">Transmembrane</keyword>
<evidence type="ECO:0000256" key="3">
    <source>
        <dbReference type="ARBA" id="ARBA00022737"/>
    </source>
</evidence>
<protein>
    <recommendedName>
        <fullName evidence="7">Ion transport domain-containing protein</fullName>
    </recommendedName>
</protein>
<evidence type="ECO:0000259" key="7">
    <source>
        <dbReference type="Pfam" id="PF00520"/>
    </source>
</evidence>
<feature type="transmembrane region" description="Helical" evidence="6">
    <location>
        <begin position="1055"/>
        <end position="1082"/>
    </location>
</feature>
<dbReference type="EMBL" id="LLXL01001155">
    <property type="protein sequence ID" value="PKK66032.1"/>
    <property type="molecule type" value="Genomic_DNA"/>
</dbReference>
<dbReference type="Gene3D" id="2.130.10.10">
    <property type="entry name" value="YVTN repeat-like/Quinoprotein amine dehydrogenase"/>
    <property type="match status" value="1"/>
</dbReference>
<keyword evidence="4 6" id="KW-1133">Transmembrane helix</keyword>
<feature type="domain" description="Ion transport" evidence="7">
    <location>
        <begin position="838"/>
        <end position="1088"/>
    </location>
</feature>
<dbReference type="VEuPathDB" id="FungiDB:FUN_015145"/>
<dbReference type="VEuPathDB" id="FungiDB:RhiirA1_461215"/>
<feature type="transmembrane region" description="Helical" evidence="6">
    <location>
        <begin position="712"/>
        <end position="735"/>
    </location>
</feature>
<keyword evidence="3" id="KW-0677">Repeat</keyword>
<dbReference type="GO" id="GO:0098703">
    <property type="term" value="P:calcium ion import across plasma membrane"/>
    <property type="evidence" value="ECO:0007669"/>
    <property type="project" value="TreeGrafter"/>
</dbReference>
<dbReference type="GO" id="GO:0005216">
    <property type="term" value="F:monoatomic ion channel activity"/>
    <property type="evidence" value="ECO:0007669"/>
    <property type="project" value="InterPro"/>
</dbReference>
<evidence type="ECO:0000256" key="1">
    <source>
        <dbReference type="ARBA" id="ARBA00004141"/>
    </source>
</evidence>
<feature type="transmembrane region" description="Helical" evidence="6">
    <location>
        <begin position="864"/>
        <end position="882"/>
    </location>
</feature>
<feature type="transmembrane region" description="Helical" evidence="6">
    <location>
        <begin position="946"/>
        <end position="968"/>
    </location>
</feature>
<dbReference type="InterPro" id="IPR005821">
    <property type="entry name" value="Ion_trans_dom"/>
</dbReference>
<organism evidence="8 9">
    <name type="scientific">Rhizophagus irregularis</name>
    <dbReference type="NCBI Taxonomy" id="588596"/>
    <lineage>
        <taxon>Eukaryota</taxon>
        <taxon>Fungi</taxon>
        <taxon>Fungi incertae sedis</taxon>
        <taxon>Mucoromycota</taxon>
        <taxon>Glomeromycotina</taxon>
        <taxon>Glomeromycetes</taxon>
        <taxon>Glomerales</taxon>
        <taxon>Glomeraceae</taxon>
        <taxon>Rhizophagus</taxon>
    </lineage>
</organism>
<reference evidence="8 9" key="2">
    <citation type="submission" date="2017-10" db="EMBL/GenBank/DDBJ databases">
        <title>Extensive intraspecific genome diversity in a model arbuscular mycorrhizal fungus.</title>
        <authorList>
            <person name="Chen E.C.H."/>
            <person name="Morin E."/>
            <person name="Baudet D."/>
            <person name="Noel J."/>
            <person name="Ndikumana S."/>
            <person name="Charron P."/>
            <person name="St-Onge C."/>
            <person name="Giorgi J."/>
            <person name="Grigoriev I.V."/>
            <person name="Roux C."/>
            <person name="Martin F.M."/>
            <person name="Corradi N."/>
        </authorList>
    </citation>
    <scope>NUCLEOTIDE SEQUENCE [LARGE SCALE GENOMIC DNA]</scope>
    <source>
        <strain evidence="8 9">C2</strain>
    </source>
</reference>
<evidence type="ECO:0000256" key="2">
    <source>
        <dbReference type="ARBA" id="ARBA00022692"/>
    </source>
</evidence>
<dbReference type="GO" id="GO:0005886">
    <property type="term" value="C:plasma membrane"/>
    <property type="evidence" value="ECO:0007669"/>
    <property type="project" value="TreeGrafter"/>
</dbReference>
<dbReference type="VEuPathDB" id="FungiDB:RhiirFUN_025053"/>
<dbReference type="Pfam" id="PF00520">
    <property type="entry name" value="Ion_trans"/>
    <property type="match status" value="1"/>
</dbReference>
<dbReference type="SUPFAM" id="SSF82171">
    <property type="entry name" value="DPP6 N-terminal domain-like"/>
    <property type="match status" value="1"/>
</dbReference>
<comment type="subcellular location">
    <subcellularLocation>
        <location evidence="1">Membrane</location>
        <topology evidence="1">Multi-pass membrane protein</topology>
    </subcellularLocation>
</comment>
<evidence type="ECO:0000313" key="8">
    <source>
        <dbReference type="EMBL" id="PKK66032.1"/>
    </source>
</evidence>
<dbReference type="Proteomes" id="UP000233469">
    <property type="component" value="Unassembled WGS sequence"/>
</dbReference>
<sequence length="1163" mass="137443">MDDISVKNNDDANKIEIDVDKIDVDKIDFDKIEVNKNDVDKNDDEIFTFDNQLHNGEPITSIEISPNEKYLITYSYQDCSIVGWDVEDIDKVQLEFDQTVRPNENKKYKIKSLCVSDDNKLAYITIDRHRNIYRNGNLDEYTTITVIDMNNEVKNIALDLIKNDSLTSYCTFNLKGEFILYSDCQSNYQKIIWIYSTQTKNNKWECKRVYRIPENYELISISKYDKVYLFSNDYIYEWNINTERNVKIFGNNKNKNKFETVDIGIFSNEKFIFLKINYKIIVYSNELGIPIASLDINNDIQLYKFMNHTGLFLLPSLFYYTPDKVFKYCWNNKYKNRFNGTLLEEPSDDESTDESTDEQTKFVFGILNERVWKSKLDEKISKMNFSSENSDELNKENNKIIECDEHLNVHSFNLYMDAVSTLFQKVITNGGSAEDAETFKELTESTKNLIKWDVRIGGSKIKLGVFNKHNTEWESISTRTDNYPYKPKYSFYYHKLVVSSLFNNNDIVILTTFGILIYTFSENNNSISLNYFYFMKSNSFGDISTKKLQGYKRIFSKSTLPLPNYDSFRLNGWVSDIMNDKLSLLKYGGELLKFAIKEHKLELIDDIYKKCMTYFKDDLMNNKSFLSIITSAMPLLDEYYPEYVLKYSLETNMITDSSFYSIEHQNKNLHLFSQPPQIANLSQSLLWSKYHYTFYWKIYKSDLLLMTLIVRFIYFIQVLIILLTLPLYLATFYILSKYNFINDIYTSDAFSHVYFAAERIISYCFEKYITTTPTITFMIPYINFVNYSKDYNWFLELIKPQPSPFTETINRNIYKTWNGEALINFKWNAYGKYYYAIIWILFMTLLGCFTTAATIPQQYINKEVRQQLFIASIILGSIHLIFEIRQFCYNITKWFYNFWNIFDIIAYVLSIYTSIYWLQTNDRNNNKAFEYFGVYFAIIISVGKKIFSFLLVLFIIIISFAHAFYILLSPKSEISLEQYNTNNNNDPNNPWNLAPSYSQIDNNGNINSNPLMIQIPDKNTNMFIDIKTSLFAIYLFLIGDSSALSNWPYTENPSIAVLIVLFSLLVVVYLMNLLIGLLNIAIEEDNNRVSYLMQKAEILAEIELFYLLPHQRRWKTWFPEVIHYYADVDKTRVEIKRLIKEGEWDTKEFTEMRKNLFKVLRIE</sequence>
<proteinExistence type="predicted"/>
<feature type="transmembrane region" description="Helical" evidence="6">
    <location>
        <begin position="1030"/>
        <end position="1049"/>
    </location>
</feature>
<evidence type="ECO:0000256" key="5">
    <source>
        <dbReference type="ARBA" id="ARBA00023136"/>
    </source>
</evidence>
<dbReference type="InterPro" id="IPR015943">
    <property type="entry name" value="WD40/YVTN_repeat-like_dom_sf"/>
</dbReference>